<keyword evidence="3" id="KW-1185">Reference proteome</keyword>
<dbReference type="GO" id="GO:0004222">
    <property type="term" value="F:metalloendopeptidase activity"/>
    <property type="evidence" value="ECO:0007669"/>
    <property type="project" value="TreeGrafter"/>
</dbReference>
<dbReference type="InterPro" id="IPR011055">
    <property type="entry name" value="Dup_hybrid_motif"/>
</dbReference>
<evidence type="ECO:0000313" key="3">
    <source>
        <dbReference type="Proteomes" id="UP001157439"/>
    </source>
</evidence>
<dbReference type="Proteomes" id="UP001157439">
    <property type="component" value="Unassembled WGS sequence"/>
</dbReference>
<reference evidence="2 3" key="1">
    <citation type="journal article" date="2014" name="Int. J. Syst. Evol. Microbiol.">
        <title>Complete genome sequence of Corynebacterium casei LMG S-19264T (=DSM 44701T), isolated from a smear-ripened cheese.</title>
        <authorList>
            <consortium name="US DOE Joint Genome Institute (JGI-PGF)"/>
            <person name="Walter F."/>
            <person name="Albersmeier A."/>
            <person name="Kalinowski J."/>
            <person name="Ruckert C."/>
        </authorList>
    </citation>
    <scope>NUCLEOTIDE SEQUENCE [LARGE SCALE GENOMIC DNA]</scope>
    <source>
        <strain evidence="2 3">NBRC 112785</strain>
    </source>
</reference>
<sequence length="311" mass="34275">MRNLKLLASIAAIAFVMVFGTLVYAFNLFPTDNAPKGVKGKKNEQLAIGFSHDPLKGGFSASATNLTTQPMQLQLEFVEPTSTHYQINWTEPSNLGLIYIAPNQNKQLATLIRQSTPDKKYSFRVRSSFAANTDNDWVNRFPLPIKSEAKVIQSPSKPKFSITNFRYRSHSGFNQNAIDFLVPTGTPVYSIRSGRVAYVKEDSDFGCPDKSCVKWGNIVSILHHDGTLASYSHLKFNSVIPVEGQIVEQGELIAFSGATGGGGLPHLHLQLEAIEHADNGKQQLITVEPLFIDQNGSTIPIVQGTWLASRR</sequence>
<evidence type="ECO:0000259" key="1">
    <source>
        <dbReference type="Pfam" id="PF01551"/>
    </source>
</evidence>
<gene>
    <name evidence="2" type="ORF">GCM10007894_08260</name>
</gene>
<dbReference type="InterPro" id="IPR016047">
    <property type="entry name" value="M23ase_b-sheet_dom"/>
</dbReference>
<dbReference type="InterPro" id="IPR050570">
    <property type="entry name" value="Cell_wall_metabolism_enzyme"/>
</dbReference>
<evidence type="ECO:0000313" key="2">
    <source>
        <dbReference type="EMBL" id="GLS82849.1"/>
    </source>
</evidence>
<comment type="caution">
    <text evidence="2">The sequence shown here is derived from an EMBL/GenBank/DDBJ whole genome shotgun (WGS) entry which is preliminary data.</text>
</comment>
<dbReference type="PANTHER" id="PTHR21666">
    <property type="entry name" value="PEPTIDASE-RELATED"/>
    <property type="match status" value="1"/>
</dbReference>
<dbReference type="PANTHER" id="PTHR21666:SF294">
    <property type="entry name" value="PEPTIDASE M23"/>
    <property type="match status" value="1"/>
</dbReference>
<dbReference type="SUPFAM" id="SSF51261">
    <property type="entry name" value="Duplicated hybrid motif"/>
    <property type="match status" value="1"/>
</dbReference>
<protein>
    <recommendedName>
        <fullName evidence="1">M23ase beta-sheet core domain-containing protein</fullName>
    </recommendedName>
</protein>
<name>A0AA37WWZ1_9GAMM</name>
<accession>A0AA37WWZ1</accession>
<dbReference type="AlphaFoldDB" id="A0AA37WWZ1"/>
<dbReference type="EMBL" id="BSPO01000002">
    <property type="protein sequence ID" value="GLS82849.1"/>
    <property type="molecule type" value="Genomic_DNA"/>
</dbReference>
<dbReference type="Pfam" id="PF01551">
    <property type="entry name" value="Peptidase_M23"/>
    <property type="match status" value="1"/>
</dbReference>
<dbReference type="CDD" id="cd12797">
    <property type="entry name" value="M23_peptidase"/>
    <property type="match status" value="1"/>
</dbReference>
<dbReference type="Gene3D" id="2.70.70.10">
    <property type="entry name" value="Glucose Permease (Domain IIA)"/>
    <property type="match status" value="1"/>
</dbReference>
<organism evidence="2 3">
    <name type="scientific">Paraferrimonas haliotis</name>
    <dbReference type="NCBI Taxonomy" id="2013866"/>
    <lineage>
        <taxon>Bacteria</taxon>
        <taxon>Pseudomonadati</taxon>
        <taxon>Pseudomonadota</taxon>
        <taxon>Gammaproteobacteria</taxon>
        <taxon>Alteromonadales</taxon>
        <taxon>Ferrimonadaceae</taxon>
        <taxon>Paraferrimonas</taxon>
    </lineage>
</organism>
<feature type="domain" description="M23ase beta-sheet core" evidence="1">
    <location>
        <begin position="175"/>
        <end position="273"/>
    </location>
</feature>
<dbReference type="RefSeq" id="WP_095500006.1">
    <property type="nucleotide sequence ID" value="NZ_BSPO01000002.1"/>
</dbReference>
<proteinExistence type="predicted"/>